<proteinExistence type="predicted"/>
<dbReference type="AlphaFoldDB" id="A0A7S3FV13"/>
<reference evidence="1" key="1">
    <citation type="submission" date="2021-01" db="EMBL/GenBank/DDBJ databases">
        <authorList>
            <person name="Corre E."/>
            <person name="Pelletier E."/>
            <person name="Niang G."/>
            <person name="Scheremetjew M."/>
            <person name="Finn R."/>
            <person name="Kale V."/>
            <person name="Holt S."/>
            <person name="Cochrane G."/>
            <person name="Meng A."/>
            <person name="Brown T."/>
            <person name="Cohen L."/>
        </authorList>
    </citation>
    <scope>NUCLEOTIDE SEQUENCE</scope>
    <source>
        <strain evidence="1">Ras09</strain>
    </source>
</reference>
<sequence length="194" mass="21217">MDQSGRGGIEVSDHSEDICRELIDNFILPDQKAEVVPLVLLVELGLELLSDEPHVLNVERGVRGVREEGLGDFARVEDVDFGGSCLPINLNVPLLVLEVDIFKVVFEELAHVEKYGDAGAMRKVVEEDVGPDRMVVGFAGHHLLPDILELLPAALDGLTQLAVPILAVHLLNPELVPALLVELLLVFEEQLEEA</sequence>
<organism evidence="1">
    <name type="scientific">Strombidium rassoulzadegani</name>
    <dbReference type="NCBI Taxonomy" id="1082188"/>
    <lineage>
        <taxon>Eukaryota</taxon>
        <taxon>Sar</taxon>
        <taxon>Alveolata</taxon>
        <taxon>Ciliophora</taxon>
        <taxon>Intramacronucleata</taxon>
        <taxon>Spirotrichea</taxon>
        <taxon>Oligotrichia</taxon>
        <taxon>Strombidiidae</taxon>
        <taxon>Strombidium</taxon>
    </lineage>
</organism>
<protein>
    <submittedName>
        <fullName evidence="1">Uncharacterized protein</fullName>
    </submittedName>
</protein>
<gene>
    <name evidence="1" type="ORF">SRAS04492_LOCUS4885</name>
</gene>
<accession>A0A7S3FV13</accession>
<name>A0A7S3FV13_9SPIT</name>
<dbReference type="EMBL" id="HBIA01009377">
    <property type="protein sequence ID" value="CAE0233086.1"/>
    <property type="molecule type" value="Transcribed_RNA"/>
</dbReference>
<evidence type="ECO:0000313" key="1">
    <source>
        <dbReference type="EMBL" id="CAE0233086.1"/>
    </source>
</evidence>